<reference evidence="6" key="1">
    <citation type="submission" date="2019-08" db="EMBL/GenBank/DDBJ databases">
        <authorList>
            <person name="Kucharzyk K."/>
            <person name="Murdoch R.W."/>
            <person name="Higgins S."/>
            <person name="Loffler F."/>
        </authorList>
    </citation>
    <scope>NUCLEOTIDE SEQUENCE</scope>
</reference>
<dbReference type="Pfam" id="PF02361">
    <property type="entry name" value="CbiQ"/>
    <property type="match status" value="1"/>
</dbReference>
<feature type="transmembrane region" description="Helical" evidence="5">
    <location>
        <begin position="22"/>
        <end position="52"/>
    </location>
</feature>
<name>A0A644XUG3_9ZZZZ</name>
<accession>A0A644XUG3</accession>
<evidence type="ECO:0000256" key="1">
    <source>
        <dbReference type="ARBA" id="ARBA00004141"/>
    </source>
</evidence>
<evidence type="ECO:0000256" key="2">
    <source>
        <dbReference type="ARBA" id="ARBA00022692"/>
    </source>
</evidence>
<evidence type="ECO:0000256" key="3">
    <source>
        <dbReference type="ARBA" id="ARBA00022989"/>
    </source>
</evidence>
<feature type="transmembrane region" description="Helical" evidence="5">
    <location>
        <begin position="64"/>
        <end position="84"/>
    </location>
</feature>
<dbReference type="PANTHER" id="PTHR33514:SF13">
    <property type="entry name" value="PROTEIN ABCI12, CHLOROPLASTIC"/>
    <property type="match status" value="1"/>
</dbReference>
<keyword evidence="4 5" id="KW-0472">Membrane</keyword>
<evidence type="ECO:0000313" key="6">
    <source>
        <dbReference type="EMBL" id="MPM19856.1"/>
    </source>
</evidence>
<keyword evidence="3 5" id="KW-1133">Transmembrane helix</keyword>
<evidence type="ECO:0000256" key="5">
    <source>
        <dbReference type="SAM" id="Phobius"/>
    </source>
</evidence>
<dbReference type="CDD" id="cd16914">
    <property type="entry name" value="EcfT"/>
    <property type="match status" value="1"/>
</dbReference>
<comment type="caution">
    <text evidence="6">The sequence shown here is derived from an EMBL/GenBank/DDBJ whole genome shotgun (WGS) entry which is preliminary data.</text>
</comment>
<dbReference type="AlphaFoldDB" id="A0A644XUG3"/>
<sequence length="279" mass="31634">MGLVDYQPGTSYLHMMDPRVKIFALLFLSVVVFIVQSIFVVVVMCVLFSILWSLAQLSWKSWWGFAKVVLSIMLLIIVLQILFYGDNSTAHFMFGLQIPTTSGFMPGYGLKWEGLEFGILLTIRFLSLILLLPMVVKTTSINQMSMGMVRLGLPYKIAYMTTTSLNIIPTFQEEIHVIMDAQKLRGMTVFEDGKKIEKFLAYPALVVPMVIGAMRRAQQMGVAMDTRAFGCYKQRTYIEDIKMRPSDWAFMAASAALGTFLILLNSWMPQSIVNMIFHS</sequence>
<proteinExistence type="predicted"/>
<feature type="transmembrane region" description="Helical" evidence="5">
    <location>
        <begin position="248"/>
        <end position="268"/>
    </location>
</feature>
<feature type="transmembrane region" description="Helical" evidence="5">
    <location>
        <begin position="117"/>
        <end position="136"/>
    </location>
</feature>
<dbReference type="GO" id="GO:0005886">
    <property type="term" value="C:plasma membrane"/>
    <property type="evidence" value="ECO:0007669"/>
    <property type="project" value="TreeGrafter"/>
</dbReference>
<dbReference type="PANTHER" id="PTHR33514">
    <property type="entry name" value="PROTEIN ABCI12, CHLOROPLASTIC"/>
    <property type="match status" value="1"/>
</dbReference>
<protein>
    <submittedName>
        <fullName evidence="6">Energy-coupling factor transporter transmembrane protein EcfT</fullName>
    </submittedName>
</protein>
<keyword evidence="2 5" id="KW-0812">Transmembrane</keyword>
<comment type="subcellular location">
    <subcellularLocation>
        <location evidence="1">Membrane</location>
        <topology evidence="1">Multi-pass membrane protein</topology>
    </subcellularLocation>
</comment>
<dbReference type="EMBL" id="VSSQ01003257">
    <property type="protein sequence ID" value="MPM19856.1"/>
    <property type="molecule type" value="Genomic_DNA"/>
</dbReference>
<organism evidence="6">
    <name type="scientific">bioreactor metagenome</name>
    <dbReference type="NCBI Taxonomy" id="1076179"/>
    <lineage>
        <taxon>unclassified sequences</taxon>
        <taxon>metagenomes</taxon>
        <taxon>ecological metagenomes</taxon>
    </lineage>
</organism>
<gene>
    <name evidence="6" type="primary">ecfT_31</name>
    <name evidence="6" type="ORF">SDC9_66283</name>
</gene>
<evidence type="ECO:0000256" key="4">
    <source>
        <dbReference type="ARBA" id="ARBA00023136"/>
    </source>
</evidence>
<dbReference type="InterPro" id="IPR003339">
    <property type="entry name" value="ABC/ECF_trnsptr_transmembrane"/>
</dbReference>